<dbReference type="InterPro" id="IPR051122">
    <property type="entry name" value="SDR_DHRS6-like"/>
</dbReference>
<evidence type="ECO:0000313" key="3">
    <source>
        <dbReference type="EMBL" id="AWB06624.1"/>
    </source>
</evidence>
<dbReference type="Gene3D" id="3.40.50.720">
    <property type="entry name" value="NAD(P)-binding Rossmann-like Domain"/>
    <property type="match status" value="1"/>
</dbReference>
<dbReference type="InterPro" id="IPR036291">
    <property type="entry name" value="NAD(P)-bd_dom_sf"/>
</dbReference>
<name>A0A2R4VQA4_9PROT</name>
<dbReference type="AlphaFoldDB" id="A0A2R4VQA4"/>
<dbReference type="Proteomes" id="UP000077405">
    <property type="component" value="Plasmid pYZ1"/>
</dbReference>
<dbReference type="OrthoDB" id="9779623at2"/>
<keyword evidence="2" id="KW-0560">Oxidoreductase</keyword>
<reference evidence="3 4" key="1">
    <citation type="submission" date="2018-04" db="EMBL/GenBank/DDBJ databases">
        <title>Complete genome sequence of the nitrogen-fixing bacterium Azospirillum humicireducens type strain SgZ-5.</title>
        <authorList>
            <person name="Yu Z."/>
        </authorList>
    </citation>
    <scope>NUCLEOTIDE SEQUENCE [LARGE SCALE GENOMIC DNA]</scope>
    <source>
        <strain evidence="3 4">SgZ-5</strain>
        <plasmid evidence="3 4">pYZ1</plasmid>
    </source>
</reference>
<protein>
    <submittedName>
        <fullName evidence="3">Short-chain dehydrogenase</fullName>
    </submittedName>
</protein>
<dbReference type="KEGG" id="ahu:A6A40_16255"/>
<geneLocation type="plasmid" evidence="3 4">
    <name>pYZ1</name>
</geneLocation>
<sequence length="277" mass="28631">MTNDVIVVIGTGGIGLAIARRQGFGKRVLLADFNETLLRAAADGMAAAGYTIESQVVDVALRESVRALADKAASLGSVMQVINTAGLSPNMAPPAKVLEVDLYGSALVFEEFERVIAPGGAGLIISSMAGHMMPPLPRDQEHALAFTPADELLGLPFLKGDAVPNSLVGYMIAKRANHLRVQAAAMSWGARGARVNSISPGIVVTPLAQHELNSEIGDGYRAMIAASPSKRMAPPEEIAVAASYLLGPDAGFITGSDLLIDGGVIAAMRAGKLPVPG</sequence>
<dbReference type="SUPFAM" id="SSF51735">
    <property type="entry name" value="NAD(P)-binding Rossmann-fold domains"/>
    <property type="match status" value="1"/>
</dbReference>
<dbReference type="Pfam" id="PF13561">
    <property type="entry name" value="adh_short_C2"/>
    <property type="match status" value="2"/>
</dbReference>
<dbReference type="CDD" id="cd05233">
    <property type="entry name" value="SDR_c"/>
    <property type="match status" value="1"/>
</dbReference>
<evidence type="ECO:0000313" key="4">
    <source>
        <dbReference type="Proteomes" id="UP000077405"/>
    </source>
</evidence>
<dbReference type="PANTHER" id="PTHR43477">
    <property type="entry name" value="DIHYDROANTICAPSIN 7-DEHYDROGENASE"/>
    <property type="match status" value="1"/>
</dbReference>
<dbReference type="NCBIfam" id="NF005395">
    <property type="entry name" value="PRK06940.1"/>
    <property type="match status" value="1"/>
</dbReference>
<gene>
    <name evidence="3" type="ORF">A6A40_16255</name>
</gene>
<organism evidence="3 4">
    <name type="scientific">Azospirillum humicireducens</name>
    <dbReference type="NCBI Taxonomy" id="1226968"/>
    <lineage>
        <taxon>Bacteria</taxon>
        <taxon>Pseudomonadati</taxon>
        <taxon>Pseudomonadota</taxon>
        <taxon>Alphaproteobacteria</taxon>
        <taxon>Rhodospirillales</taxon>
        <taxon>Azospirillaceae</taxon>
        <taxon>Azospirillum</taxon>
    </lineage>
</organism>
<comment type="similarity">
    <text evidence="1">Belongs to the short-chain dehydrogenases/reductases (SDR) family.</text>
</comment>
<dbReference type="EMBL" id="CP028902">
    <property type="protein sequence ID" value="AWB06624.1"/>
    <property type="molecule type" value="Genomic_DNA"/>
</dbReference>
<dbReference type="InterPro" id="IPR002347">
    <property type="entry name" value="SDR_fam"/>
</dbReference>
<evidence type="ECO:0000256" key="2">
    <source>
        <dbReference type="ARBA" id="ARBA00023002"/>
    </source>
</evidence>
<dbReference type="RefSeq" id="WP_108546933.1">
    <property type="nucleotide sequence ID" value="NZ_CP028902.1"/>
</dbReference>
<dbReference type="GO" id="GO:0016491">
    <property type="term" value="F:oxidoreductase activity"/>
    <property type="evidence" value="ECO:0007669"/>
    <property type="project" value="UniProtKB-KW"/>
</dbReference>
<proteinExistence type="inferred from homology"/>
<accession>A0A2R4VQA4</accession>
<keyword evidence="3" id="KW-0614">Plasmid</keyword>
<dbReference type="PANTHER" id="PTHR43477:SF1">
    <property type="entry name" value="DIHYDROANTICAPSIN 7-DEHYDROGENASE"/>
    <property type="match status" value="1"/>
</dbReference>
<dbReference type="PRINTS" id="PR00081">
    <property type="entry name" value="GDHRDH"/>
</dbReference>
<evidence type="ECO:0000256" key="1">
    <source>
        <dbReference type="ARBA" id="ARBA00006484"/>
    </source>
</evidence>
<keyword evidence="4" id="KW-1185">Reference proteome</keyword>